<dbReference type="RefSeq" id="WP_155055188.1">
    <property type="nucleotide sequence ID" value="NZ_WMIM01000046.1"/>
</dbReference>
<proteinExistence type="predicted"/>
<gene>
    <name evidence="3" type="ORF">GJD85_26895</name>
</gene>
<dbReference type="InterPro" id="IPR013491">
    <property type="entry name" value="Tape_meas_N"/>
</dbReference>
<protein>
    <submittedName>
        <fullName evidence="3">Tape measure protein</fullName>
    </submittedName>
</protein>
<dbReference type="AlphaFoldDB" id="A0A6G2C0G0"/>
<feature type="compositionally biased region" description="Low complexity" evidence="1">
    <location>
        <begin position="850"/>
        <end position="859"/>
    </location>
</feature>
<evidence type="ECO:0000256" key="1">
    <source>
        <dbReference type="SAM" id="MobiDB-lite"/>
    </source>
</evidence>
<feature type="region of interest" description="Disordered" evidence="1">
    <location>
        <begin position="826"/>
        <end position="864"/>
    </location>
</feature>
<dbReference type="EMBL" id="WMIM01000046">
    <property type="protein sequence ID" value="MTF93781.1"/>
    <property type="molecule type" value="Genomic_DNA"/>
</dbReference>
<evidence type="ECO:0000313" key="3">
    <source>
        <dbReference type="EMBL" id="MTF93781.1"/>
    </source>
</evidence>
<evidence type="ECO:0000259" key="2">
    <source>
        <dbReference type="Pfam" id="PF20155"/>
    </source>
</evidence>
<reference evidence="3" key="1">
    <citation type="journal article" date="2019" name="PLoS ONE">
        <title>Whole genome sequencing snapshot of multi-drug resistant Klebsiella pneumoniae strains from hospitals and receiving wastewater treatment plants in Southern Romania.</title>
        <authorList>
            <person name="Paraschiv S."/>
            <person name="Surleac M."/>
            <person name="Czobor Barbu I."/>
            <person name="Popa L.I."/>
            <person name="Gheorghe I."/>
            <person name="Otelea D."/>
            <person name="Chifiriuc M.C."/>
        </authorList>
    </citation>
    <scope>NUCLEOTIDE SEQUENCE</scope>
    <source>
        <strain evidence="3">RADAR41</strain>
    </source>
</reference>
<dbReference type="NCBIfam" id="TIGR02675">
    <property type="entry name" value="tape_meas_nterm"/>
    <property type="match status" value="1"/>
</dbReference>
<organism evidence="3">
    <name type="scientific">Klebsiella pneumoniae</name>
    <dbReference type="NCBI Taxonomy" id="573"/>
    <lineage>
        <taxon>Bacteria</taxon>
        <taxon>Pseudomonadati</taxon>
        <taxon>Pseudomonadota</taxon>
        <taxon>Gammaproteobacteria</taxon>
        <taxon>Enterobacterales</taxon>
        <taxon>Enterobacteriaceae</taxon>
        <taxon>Klebsiella/Raoultella group</taxon>
        <taxon>Klebsiella</taxon>
        <taxon>Klebsiella pneumoniae complex</taxon>
    </lineage>
</organism>
<dbReference type="Pfam" id="PF20155">
    <property type="entry name" value="TMP_3"/>
    <property type="match status" value="1"/>
</dbReference>
<name>A0A6G2C0G0_KLEPN</name>
<sequence length="928" mass="99088">MTTDFGKYTIEIEADAAKLLAGQASADTALKQIENSVKKTANSADKLDKSLDNLGGGFSRLAVAVKGYISIQALIKLQQLSEEFTLLQARVTRLSSSSEEGARSFQQLVSIASTTGASLGDTVNLWQQLTATLKTVGATNSDVNRLVMTLQKIGTIGGSSAQEMANALRQFMQSVASGRIQAEEFNSVLEQMPELARQIADGMGIPFNELRQLMLAGKLDIGEVLAAIERRSDEINQQFEKMPLTVTQATNALVTQFGVAVSKIDDAIGVSRYLAKLLDGAALSISVATGNAPDAVMLTQKLEQNTEQLAVAESDLAKARKAGLGWGVKQTEQTVDRLKAERALILMARQASKDSQSVYTPSKGEKPAYITNLEKKTAENNANSIIKSGQTVVDKLTQQREQLSKDKAKGLIDDKKYADAAAVLDKQIAEAKKKQDKPAKNAFARGDDSIDSLQRQIAVLTMRYDENTREAAQFNAVAALGAKATDAQKERVRELAGQLFDAQQRQKDLNDAISNDPVRKENKTYTDGRDQLKRQLGGQMIDQKTYNQQSELMEQQHQVNLAKIRAQEQTANPIAAARAEVDPVQQLVNENNQKLALMQQYQQQEQAILQQSYQQGKISYDQFIAAKSATDAQYLALKTAQENQFNEQMTAAQWQLLSQQGLGWQTLTSAVDAFSGSASNAITGMLTGSMSASEAMKSLGSTILNSVVNSLVQAAIQAAIVKPLLEAFGLSAESTLGASKASAAESYAAWAPAAIAASIATLGSAAGVGFAAYSGATLAGKALGGRKNGGPVTAGGVYPVGEGNLPELMQTSKGLFMIPGDSGKVFSNKDVTSDTPSIKRASTGKEYLPASSASSSQAESRTERPIQVNITLIDQTTGNQHNITGTEAFQQGDVVTVTGFLNDVDTGGPMSTAIADAHGLRRQARGAF</sequence>
<feature type="domain" description="Tape measure protein N-terminal" evidence="2">
    <location>
        <begin position="78"/>
        <end position="266"/>
    </location>
</feature>
<accession>A0A6G2C0G0</accession>
<comment type="caution">
    <text evidence="3">The sequence shown here is derived from an EMBL/GenBank/DDBJ whole genome shotgun (WGS) entry which is preliminary data.</text>
</comment>